<sequence length="128" mass="15595">MLDENFISDIKNPPKYDWFTKIPKRNEDQSFLDTFKEECYCTIAQLKNDEFTFVNNCYILKVKSKKIGIFEDTFKFYKHVKKERLKIYWHGKIEKSFFGRKYLIYELGLENLPELFNYKSVILKITDF</sequence>
<organism evidence="1 2">
    <name type="scientific">Tubulinosema ratisbonensis</name>
    <dbReference type="NCBI Taxonomy" id="291195"/>
    <lineage>
        <taxon>Eukaryota</taxon>
        <taxon>Fungi</taxon>
        <taxon>Fungi incertae sedis</taxon>
        <taxon>Microsporidia</taxon>
        <taxon>Tubulinosematoidea</taxon>
        <taxon>Tubulinosematidae</taxon>
        <taxon>Tubulinosema</taxon>
    </lineage>
</organism>
<keyword evidence="2" id="KW-1185">Reference proteome</keyword>
<dbReference type="VEuPathDB" id="MicrosporidiaDB:TUBRATIS_008230"/>
<gene>
    <name evidence="1" type="ORF">TUBRATIS_008230</name>
</gene>
<evidence type="ECO:0000313" key="1">
    <source>
        <dbReference type="EMBL" id="RVD92658.1"/>
    </source>
</evidence>
<evidence type="ECO:0000313" key="2">
    <source>
        <dbReference type="Proteomes" id="UP000282876"/>
    </source>
</evidence>
<reference evidence="1 2" key="1">
    <citation type="submission" date="2018-10" db="EMBL/GenBank/DDBJ databases">
        <title>Draft genome sequence of the microsporidian Tubulinosema ratisbonensis.</title>
        <authorList>
            <person name="Polonais V."/>
            <person name="Peyretaillade E."/>
            <person name="Niehus S."/>
            <person name="Wawrzyniak I."/>
            <person name="Franchet A."/>
            <person name="Gaspin C."/>
            <person name="Reichstadt M."/>
            <person name="Belser C."/>
            <person name="Labadie K."/>
            <person name="Delbac F."/>
            <person name="Ferrandon D."/>
        </authorList>
    </citation>
    <scope>NUCLEOTIDE SEQUENCE [LARGE SCALE GENOMIC DNA]</scope>
    <source>
        <strain evidence="1 2">Franzen</strain>
    </source>
</reference>
<accession>A0A437ANM1</accession>
<dbReference type="AlphaFoldDB" id="A0A437ANM1"/>
<comment type="caution">
    <text evidence="1">The sequence shown here is derived from an EMBL/GenBank/DDBJ whole genome shotgun (WGS) entry which is preliminary data.</text>
</comment>
<protein>
    <submittedName>
        <fullName evidence="1">Uncharacterized protein</fullName>
    </submittedName>
</protein>
<proteinExistence type="predicted"/>
<name>A0A437ANM1_9MICR</name>
<dbReference type="EMBL" id="RCSS01000167">
    <property type="protein sequence ID" value="RVD92658.1"/>
    <property type="molecule type" value="Genomic_DNA"/>
</dbReference>
<dbReference type="Proteomes" id="UP000282876">
    <property type="component" value="Unassembled WGS sequence"/>
</dbReference>